<sequence>MTSSPITSLPEGFLWGASTSAHQTEGGNTNSDWWPMERAAGEGGHIKEPSGDACDSYHRWREDMDLLAELGFTDYRFSIEWARIEPEPGEISRAALAHYRRMVEGAHERGLRPMVTLHHFTSPRWFAEHGGWAAPDAGELFARYVEATAPVYADGVDHVCTINEPNMIALMAPLLDLMLGRTDPSEMSFPTAGLPMPGEQATEALVRAHRLAVEAVKSRAPHVRTGWSVANQVSHALPGVEGAEEARAAYLRPREDVFLEAARGDDWLGVQSYTRTLIGADGPLPVPEDVERTLTGWEFYPGALGDALRHTAATAPGVPLIVTENGIATADDTRRVAYTAGALEGMAAVMADGVDVRGYFHWSALDNYEWGSYAPTFGLIAVDRETFVRTPKPSAAWLGAAGRTRVLPGAGA</sequence>
<evidence type="ECO:0000256" key="4">
    <source>
        <dbReference type="RuleBase" id="RU003690"/>
    </source>
</evidence>
<accession>A0ABN1YCX9</accession>
<protein>
    <submittedName>
        <fullName evidence="5">Family 1 glycosylhydrolase</fullName>
    </submittedName>
</protein>
<proteinExistence type="inferred from homology"/>
<dbReference type="PANTHER" id="PTHR10353:SF36">
    <property type="entry name" value="LP05116P"/>
    <property type="match status" value="1"/>
</dbReference>
<evidence type="ECO:0000313" key="5">
    <source>
        <dbReference type="EMBL" id="GAA1403027.1"/>
    </source>
</evidence>
<keyword evidence="3" id="KW-0326">Glycosidase</keyword>
<comment type="similarity">
    <text evidence="1 4">Belongs to the glycosyl hydrolase 1 family.</text>
</comment>
<dbReference type="SUPFAM" id="SSF51445">
    <property type="entry name" value="(Trans)glycosidases"/>
    <property type="match status" value="1"/>
</dbReference>
<evidence type="ECO:0000256" key="1">
    <source>
        <dbReference type="ARBA" id="ARBA00010838"/>
    </source>
</evidence>
<dbReference type="Proteomes" id="UP001499863">
    <property type="component" value="Unassembled WGS sequence"/>
</dbReference>
<dbReference type="InterPro" id="IPR017853">
    <property type="entry name" value="GH"/>
</dbReference>
<keyword evidence="6" id="KW-1185">Reference proteome</keyword>
<dbReference type="InterPro" id="IPR001360">
    <property type="entry name" value="Glyco_hydro_1"/>
</dbReference>
<comment type="caution">
    <text evidence="5">The sequence shown here is derived from an EMBL/GenBank/DDBJ whole genome shotgun (WGS) entry which is preliminary data.</text>
</comment>
<reference evidence="5 6" key="1">
    <citation type="journal article" date="2019" name="Int. J. Syst. Evol. Microbiol.">
        <title>The Global Catalogue of Microorganisms (GCM) 10K type strain sequencing project: providing services to taxonomists for standard genome sequencing and annotation.</title>
        <authorList>
            <consortium name="The Broad Institute Genomics Platform"/>
            <consortium name="The Broad Institute Genome Sequencing Center for Infectious Disease"/>
            <person name="Wu L."/>
            <person name="Ma J."/>
        </authorList>
    </citation>
    <scope>NUCLEOTIDE SEQUENCE [LARGE SCALE GENOMIC DNA]</scope>
    <source>
        <strain evidence="5 6">JCM 12393</strain>
    </source>
</reference>
<dbReference type="PANTHER" id="PTHR10353">
    <property type="entry name" value="GLYCOSYL HYDROLASE"/>
    <property type="match status" value="1"/>
</dbReference>
<dbReference type="Pfam" id="PF00232">
    <property type="entry name" value="Glyco_hydro_1"/>
    <property type="match status" value="2"/>
</dbReference>
<organism evidence="5 6">
    <name type="scientific">Kitasatospora putterlickiae</name>
    <dbReference type="NCBI Taxonomy" id="221725"/>
    <lineage>
        <taxon>Bacteria</taxon>
        <taxon>Bacillati</taxon>
        <taxon>Actinomycetota</taxon>
        <taxon>Actinomycetes</taxon>
        <taxon>Kitasatosporales</taxon>
        <taxon>Streptomycetaceae</taxon>
        <taxon>Kitasatospora</taxon>
    </lineage>
</organism>
<dbReference type="PROSITE" id="PS00653">
    <property type="entry name" value="GLYCOSYL_HYDROL_F1_2"/>
    <property type="match status" value="1"/>
</dbReference>
<keyword evidence="2" id="KW-0378">Hydrolase</keyword>
<dbReference type="RefSeq" id="WP_344338973.1">
    <property type="nucleotide sequence ID" value="NZ_BAAAKJ010000255.1"/>
</dbReference>
<evidence type="ECO:0000256" key="2">
    <source>
        <dbReference type="ARBA" id="ARBA00022801"/>
    </source>
</evidence>
<dbReference type="Gene3D" id="3.20.20.80">
    <property type="entry name" value="Glycosidases"/>
    <property type="match status" value="1"/>
</dbReference>
<dbReference type="PRINTS" id="PR00131">
    <property type="entry name" value="GLHYDRLASE1"/>
</dbReference>
<evidence type="ECO:0000256" key="3">
    <source>
        <dbReference type="ARBA" id="ARBA00023295"/>
    </source>
</evidence>
<dbReference type="InterPro" id="IPR033132">
    <property type="entry name" value="GH_1_N_CS"/>
</dbReference>
<name>A0ABN1YCX9_9ACTN</name>
<dbReference type="EMBL" id="BAAAKJ010000255">
    <property type="protein sequence ID" value="GAA1403027.1"/>
    <property type="molecule type" value="Genomic_DNA"/>
</dbReference>
<gene>
    <name evidence="5" type="ORF">GCM10009639_47170</name>
</gene>
<evidence type="ECO:0000313" key="6">
    <source>
        <dbReference type="Proteomes" id="UP001499863"/>
    </source>
</evidence>